<accession>A0AAU8ISG4</accession>
<dbReference type="Pfam" id="PF00550">
    <property type="entry name" value="PP-binding"/>
    <property type="match status" value="1"/>
</dbReference>
<sequence length="84" mass="9401">MANTHAQTIRAFIVGRHPQAELTDDQDIFSLGFINSLFAMELVMFIEKEFGVSLPNDELRIDNFRTVSSMAELVERRLAGAVSA</sequence>
<dbReference type="InterPro" id="IPR036736">
    <property type="entry name" value="ACP-like_sf"/>
</dbReference>
<dbReference type="SUPFAM" id="SSF47336">
    <property type="entry name" value="ACP-like"/>
    <property type="match status" value="1"/>
</dbReference>
<proteinExistence type="predicted"/>
<evidence type="ECO:0000259" key="1">
    <source>
        <dbReference type="PROSITE" id="PS50075"/>
    </source>
</evidence>
<dbReference type="AlphaFoldDB" id="A0AAU8ISG4"/>
<dbReference type="PROSITE" id="PS50075">
    <property type="entry name" value="CARRIER"/>
    <property type="match status" value="1"/>
</dbReference>
<name>A0AAU8ISG4_9ACTN</name>
<dbReference type="KEGG" id="stac:ABII15_13945"/>
<dbReference type="RefSeq" id="WP_353942640.1">
    <property type="nucleotide sequence ID" value="NZ_CP159534.1"/>
</dbReference>
<gene>
    <name evidence="2" type="ORF">ABII15_13945</name>
</gene>
<protein>
    <submittedName>
        <fullName evidence="2">Acyl carrier protein</fullName>
    </submittedName>
</protein>
<feature type="domain" description="Carrier" evidence="1">
    <location>
        <begin position="1"/>
        <end position="78"/>
    </location>
</feature>
<dbReference type="EMBL" id="CP159534">
    <property type="protein sequence ID" value="XCJ71008.1"/>
    <property type="molecule type" value="Genomic_DNA"/>
</dbReference>
<reference evidence="2" key="1">
    <citation type="submission" date="2024-06" db="EMBL/GenBank/DDBJ databases">
        <title>Streptomyces sp. strain HUAS MG91 genome sequences.</title>
        <authorList>
            <person name="Mo P."/>
        </authorList>
    </citation>
    <scope>NUCLEOTIDE SEQUENCE</scope>
    <source>
        <strain evidence="2">HUAS MG91</strain>
    </source>
</reference>
<evidence type="ECO:0000313" key="2">
    <source>
        <dbReference type="EMBL" id="XCJ71008.1"/>
    </source>
</evidence>
<dbReference type="Gene3D" id="1.10.1200.10">
    <property type="entry name" value="ACP-like"/>
    <property type="match status" value="1"/>
</dbReference>
<organism evidence="2">
    <name type="scientific">Streptomyces tabacisoli</name>
    <dbReference type="NCBI Taxonomy" id="3156398"/>
    <lineage>
        <taxon>Bacteria</taxon>
        <taxon>Bacillati</taxon>
        <taxon>Actinomycetota</taxon>
        <taxon>Actinomycetes</taxon>
        <taxon>Kitasatosporales</taxon>
        <taxon>Streptomycetaceae</taxon>
        <taxon>Streptomyces</taxon>
    </lineage>
</organism>
<dbReference type="InterPro" id="IPR009081">
    <property type="entry name" value="PP-bd_ACP"/>
</dbReference>